<dbReference type="SMART" id="SM00267">
    <property type="entry name" value="GGDEF"/>
    <property type="match status" value="1"/>
</dbReference>
<keyword evidence="3" id="KW-0597">Phosphoprotein</keyword>
<dbReference type="GO" id="GO:1902201">
    <property type="term" value="P:negative regulation of bacterial-type flagellum-dependent cell motility"/>
    <property type="evidence" value="ECO:0007669"/>
    <property type="project" value="TreeGrafter"/>
</dbReference>
<feature type="domain" description="PAS" evidence="5">
    <location>
        <begin position="152"/>
        <end position="205"/>
    </location>
</feature>
<dbReference type="GO" id="GO:0005886">
    <property type="term" value="C:plasma membrane"/>
    <property type="evidence" value="ECO:0007669"/>
    <property type="project" value="TreeGrafter"/>
</dbReference>
<organism evidence="8 11">
    <name type="scientific">Poseidonibacter ostreae</name>
    <dbReference type="NCBI Taxonomy" id="2654171"/>
    <lineage>
        <taxon>Bacteria</taxon>
        <taxon>Pseudomonadati</taxon>
        <taxon>Campylobacterota</taxon>
        <taxon>Epsilonproteobacteria</taxon>
        <taxon>Campylobacterales</taxon>
        <taxon>Arcobacteraceae</taxon>
        <taxon>Poseidonibacter</taxon>
    </lineage>
</organism>
<dbReference type="Pfam" id="PF13426">
    <property type="entry name" value="PAS_9"/>
    <property type="match status" value="1"/>
</dbReference>
<dbReference type="FunFam" id="3.30.70.270:FF:000001">
    <property type="entry name" value="Diguanylate cyclase domain protein"/>
    <property type="match status" value="1"/>
</dbReference>
<dbReference type="CDD" id="cd00130">
    <property type="entry name" value="PAS"/>
    <property type="match status" value="1"/>
</dbReference>
<dbReference type="Proteomes" id="UP000472839">
    <property type="component" value="Unassembled WGS sequence"/>
</dbReference>
<evidence type="ECO:0000256" key="1">
    <source>
        <dbReference type="ARBA" id="ARBA00012528"/>
    </source>
</evidence>
<evidence type="ECO:0000256" key="3">
    <source>
        <dbReference type="PROSITE-ProRule" id="PRU00169"/>
    </source>
</evidence>
<dbReference type="NCBIfam" id="TIGR00254">
    <property type="entry name" value="GGDEF"/>
    <property type="match status" value="1"/>
</dbReference>
<dbReference type="InterPro" id="IPR000014">
    <property type="entry name" value="PAS"/>
</dbReference>
<dbReference type="GO" id="GO:0000160">
    <property type="term" value="P:phosphorelay signal transduction system"/>
    <property type="evidence" value="ECO:0007669"/>
    <property type="project" value="InterPro"/>
</dbReference>
<dbReference type="SMART" id="SM00448">
    <property type="entry name" value="REC"/>
    <property type="match status" value="1"/>
</dbReference>
<evidence type="ECO:0000259" key="6">
    <source>
        <dbReference type="PROSITE" id="PS50113"/>
    </source>
</evidence>
<evidence type="ECO:0000259" key="5">
    <source>
        <dbReference type="PROSITE" id="PS50112"/>
    </source>
</evidence>
<dbReference type="SUPFAM" id="SSF52172">
    <property type="entry name" value="CheY-like"/>
    <property type="match status" value="1"/>
</dbReference>
<comment type="caution">
    <text evidence="8">The sequence shown here is derived from an EMBL/GenBank/DDBJ whole genome shotgun (WGS) entry which is preliminary data.</text>
</comment>
<dbReference type="RefSeq" id="WP_152189886.1">
    <property type="nucleotide sequence ID" value="NZ_WFKJ01000019.1"/>
</dbReference>
<dbReference type="Pfam" id="PF00990">
    <property type="entry name" value="GGDEF"/>
    <property type="match status" value="1"/>
</dbReference>
<dbReference type="Proteomes" id="UP000461010">
    <property type="component" value="Unassembled WGS sequence"/>
</dbReference>
<accession>A0A6L4WRA5</accession>
<dbReference type="InterPro" id="IPR001610">
    <property type="entry name" value="PAC"/>
</dbReference>
<dbReference type="AlphaFoldDB" id="A0A6L4WRA5"/>
<reference evidence="10 11" key="1">
    <citation type="submission" date="2019-10" db="EMBL/GenBank/DDBJ databases">
        <title>Poseidonibacter ostreae sp. nov., isolated from the gut of the Ostrea denselamellosa.</title>
        <authorList>
            <person name="Choi A."/>
        </authorList>
    </citation>
    <scope>NUCLEOTIDE SEQUENCE [LARGE SCALE GENOMIC DNA]</scope>
    <source>
        <strain evidence="8 11">SJOD-M-33</strain>
        <strain evidence="9 10">SJOD-M-5</strain>
    </source>
</reference>
<dbReference type="Gene3D" id="3.30.450.20">
    <property type="entry name" value="PAS domain"/>
    <property type="match status" value="1"/>
</dbReference>
<dbReference type="InterPro" id="IPR001789">
    <property type="entry name" value="Sig_transdc_resp-reg_receiver"/>
</dbReference>
<dbReference type="InterPro" id="IPR000700">
    <property type="entry name" value="PAS-assoc_C"/>
</dbReference>
<dbReference type="GO" id="GO:0052621">
    <property type="term" value="F:diguanylate cyclase activity"/>
    <property type="evidence" value="ECO:0007669"/>
    <property type="project" value="UniProtKB-EC"/>
</dbReference>
<dbReference type="InterPro" id="IPR050469">
    <property type="entry name" value="Diguanylate_Cyclase"/>
</dbReference>
<dbReference type="InterPro" id="IPR011006">
    <property type="entry name" value="CheY-like_superfamily"/>
</dbReference>
<evidence type="ECO:0000313" key="9">
    <source>
        <dbReference type="EMBL" id="KAB7891165.1"/>
    </source>
</evidence>
<dbReference type="PROSITE" id="PS50112">
    <property type="entry name" value="PAS"/>
    <property type="match status" value="1"/>
</dbReference>
<dbReference type="Gene3D" id="3.40.50.2300">
    <property type="match status" value="1"/>
</dbReference>
<feature type="domain" description="Response regulatory" evidence="4">
    <location>
        <begin position="13"/>
        <end position="125"/>
    </location>
</feature>
<gene>
    <name evidence="9" type="ORF">GBG18_07600</name>
    <name evidence="8" type="ORF">GBG19_09945</name>
</gene>
<dbReference type="PROSITE" id="PS50110">
    <property type="entry name" value="RESPONSE_REGULATORY"/>
    <property type="match status" value="1"/>
</dbReference>
<dbReference type="PROSITE" id="PS50113">
    <property type="entry name" value="PAC"/>
    <property type="match status" value="1"/>
</dbReference>
<dbReference type="PROSITE" id="PS50887">
    <property type="entry name" value="GGDEF"/>
    <property type="match status" value="1"/>
</dbReference>
<dbReference type="GO" id="GO:0043709">
    <property type="term" value="P:cell adhesion involved in single-species biofilm formation"/>
    <property type="evidence" value="ECO:0007669"/>
    <property type="project" value="TreeGrafter"/>
</dbReference>
<evidence type="ECO:0000256" key="2">
    <source>
        <dbReference type="ARBA" id="ARBA00034247"/>
    </source>
</evidence>
<evidence type="ECO:0000313" key="10">
    <source>
        <dbReference type="Proteomes" id="UP000461010"/>
    </source>
</evidence>
<feature type="domain" description="PAC" evidence="6">
    <location>
        <begin position="208"/>
        <end position="259"/>
    </location>
</feature>
<dbReference type="SMART" id="SM00086">
    <property type="entry name" value="PAC"/>
    <property type="match status" value="1"/>
</dbReference>
<feature type="modified residue" description="4-aspartylphosphate" evidence="3">
    <location>
        <position position="62"/>
    </location>
</feature>
<dbReference type="InterPro" id="IPR000160">
    <property type="entry name" value="GGDEF_dom"/>
</dbReference>
<evidence type="ECO:0000259" key="7">
    <source>
        <dbReference type="PROSITE" id="PS50887"/>
    </source>
</evidence>
<feature type="domain" description="GGDEF" evidence="7">
    <location>
        <begin position="287"/>
        <end position="424"/>
    </location>
</feature>
<evidence type="ECO:0000313" key="11">
    <source>
        <dbReference type="Proteomes" id="UP000472839"/>
    </source>
</evidence>
<evidence type="ECO:0000313" key="8">
    <source>
        <dbReference type="EMBL" id="KAB7887896.1"/>
    </source>
</evidence>
<dbReference type="SUPFAM" id="SSF55073">
    <property type="entry name" value="Nucleotide cyclase"/>
    <property type="match status" value="1"/>
</dbReference>
<dbReference type="EMBL" id="WFKJ01000019">
    <property type="protein sequence ID" value="KAB7891165.1"/>
    <property type="molecule type" value="Genomic_DNA"/>
</dbReference>
<dbReference type="SUPFAM" id="SSF55785">
    <property type="entry name" value="PYP-like sensor domain (PAS domain)"/>
    <property type="match status" value="1"/>
</dbReference>
<dbReference type="InterPro" id="IPR029787">
    <property type="entry name" value="Nucleotide_cyclase"/>
</dbReference>
<dbReference type="Pfam" id="PF00072">
    <property type="entry name" value="Response_reg"/>
    <property type="match status" value="1"/>
</dbReference>
<dbReference type="NCBIfam" id="TIGR00229">
    <property type="entry name" value="sensory_box"/>
    <property type="match status" value="1"/>
</dbReference>
<dbReference type="Gene3D" id="3.30.70.270">
    <property type="match status" value="1"/>
</dbReference>
<dbReference type="PANTHER" id="PTHR45138">
    <property type="entry name" value="REGULATORY COMPONENTS OF SENSORY TRANSDUCTION SYSTEM"/>
    <property type="match status" value="1"/>
</dbReference>
<dbReference type="CDD" id="cd01949">
    <property type="entry name" value="GGDEF"/>
    <property type="match status" value="1"/>
</dbReference>
<evidence type="ECO:0000259" key="4">
    <source>
        <dbReference type="PROSITE" id="PS50110"/>
    </source>
</evidence>
<keyword evidence="10" id="KW-1185">Reference proteome</keyword>
<dbReference type="EC" id="2.7.7.65" evidence="1"/>
<protein>
    <recommendedName>
        <fullName evidence="1">diguanylate cyclase</fullName>
        <ecNumber evidence="1">2.7.7.65</ecNumber>
    </recommendedName>
</protein>
<dbReference type="PANTHER" id="PTHR45138:SF9">
    <property type="entry name" value="DIGUANYLATE CYCLASE DGCM-RELATED"/>
    <property type="match status" value="1"/>
</dbReference>
<name>A0A6L4WRA5_9BACT</name>
<dbReference type="EMBL" id="WFKK01000028">
    <property type="protein sequence ID" value="KAB7887896.1"/>
    <property type="molecule type" value="Genomic_DNA"/>
</dbReference>
<dbReference type="InterPro" id="IPR043128">
    <property type="entry name" value="Rev_trsase/Diguanyl_cyclase"/>
</dbReference>
<dbReference type="InterPro" id="IPR035965">
    <property type="entry name" value="PAS-like_dom_sf"/>
</dbReference>
<sequence length="428" mass="49524">MKKINKTLLSNVTILYVEDEKMISEEVSFFFKKYVKKFYIANNGEEGLELFKEVKPDILITDIQMPKMNGLEMIKEIGHTSVPIIITTAYSDIDYFLKAIELKISKFVIKPINLVNLISNVQDCIVESYLQDKLYEKDNLLKIVDENVLLSITDKNGIIIDVSSAFCEFTQFSKDELIGESHRIIKHEDNSNSFYENMWKEISSGKRFKTEIKNRKKDGTIYYANLTITPVFKDDEIINYTAIRNDITNKKRLEQLIIEDDLTRLYNRRHFNTILNKEIRRAKRDKSIITLVSLDIDHFKKYNDTYGHPKGDNVLIKIGKVLLEHTSRSSDYAFRIGGEEFCLIFSGSQVQESLFHVQEIVNAVENLKIEHKNSRNSKFVTISAGLIVQKADEIVDEDTLYKYSDIALYQAKVKGRNQVILSESSTKS</sequence>
<comment type="catalytic activity">
    <reaction evidence="2">
        <text>2 GTP = 3',3'-c-di-GMP + 2 diphosphate</text>
        <dbReference type="Rhea" id="RHEA:24898"/>
        <dbReference type="ChEBI" id="CHEBI:33019"/>
        <dbReference type="ChEBI" id="CHEBI:37565"/>
        <dbReference type="ChEBI" id="CHEBI:58805"/>
        <dbReference type="EC" id="2.7.7.65"/>
    </reaction>
</comment>
<proteinExistence type="predicted"/>